<evidence type="ECO:0000313" key="1">
    <source>
        <dbReference type="EMBL" id="ODS01061.1"/>
    </source>
</evidence>
<dbReference type="EMBL" id="LPWG01000002">
    <property type="protein sequence ID" value="ODS01061.1"/>
    <property type="molecule type" value="Genomic_DNA"/>
</dbReference>
<comment type="caution">
    <text evidence="1">The sequence shown here is derived from an EMBL/GenBank/DDBJ whole genome shotgun (WGS) entry which is preliminary data.</text>
</comment>
<organism evidence="1 2">
    <name type="scientific">Methyloceanibacter methanicus</name>
    <dbReference type="NCBI Taxonomy" id="1774968"/>
    <lineage>
        <taxon>Bacteria</taxon>
        <taxon>Pseudomonadati</taxon>
        <taxon>Pseudomonadota</taxon>
        <taxon>Alphaproteobacteria</taxon>
        <taxon>Hyphomicrobiales</taxon>
        <taxon>Hyphomicrobiaceae</taxon>
        <taxon>Methyloceanibacter</taxon>
    </lineage>
</organism>
<keyword evidence="2" id="KW-1185">Reference proteome</keyword>
<proteinExistence type="predicted"/>
<dbReference type="Proteomes" id="UP000094501">
    <property type="component" value="Unassembled WGS sequence"/>
</dbReference>
<reference evidence="1 2" key="1">
    <citation type="journal article" date="2016" name="Environ. Microbiol.">
        <title>New Methyloceanibacter diversity from North Sea sediments includes methanotroph containing solely the soluble methane monooxygenase.</title>
        <authorList>
            <person name="Vekeman B."/>
            <person name="Kerckhof F.M."/>
            <person name="Cremers G."/>
            <person name="de Vos P."/>
            <person name="Vandamme P."/>
            <person name="Boon N."/>
            <person name="Op den Camp H.J."/>
            <person name="Heylen K."/>
        </authorList>
    </citation>
    <scope>NUCLEOTIDE SEQUENCE [LARGE SCALE GENOMIC DNA]</scope>
    <source>
        <strain evidence="1 2">R-67174</strain>
    </source>
</reference>
<dbReference type="OrthoDB" id="2254214at2"/>
<protein>
    <submittedName>
        <fullName evidence="1">Uncharacterized protein</fullName>
    </submittedName>
</protein>
<dbReference type="AlphaFoldDB" id="A0A1E3W5I7"/>
<accession>A0A1E3W5I7</accession>
<evidence type="ECO:0000313" key="2">
    <source>
        <dbReference type="Proteomes" id="UP000094501"/>
    </source>
</evidence>
<gene>
    <name evidence="1" type="ORF">AUC68_11780</name>
</gene>
<dbReference type="RefSeq" id="WP_069435905.1">
    <property type="nucleotide sequence ID" value="NZ_LPWG01000002.1"/>
</dbReference>
<name>A0A1E3W5I7_9HYPH</name>
<sequence>MTDDVVKARRDVLGANMVLADDACGHLVSAVHALRELWFGGPGLTGTAPSRSVMEGVGYLIERIDAEAERVRHHIRFD</sequence>